<reference evidence="4 5" key="1">
    <citation type="journal article" date="2020" name="Genome Biol. Evol.">
        <title>Comparative genomics of strictly vertically transmitted, feminizing microsporidia endosymbionts of amphipod crustaceans.</title>
        <authorList>
            <person name="Cormier A."/>
            <person name="Chebbi M.A."/>
            <person name="Giraud I."/>
            <person name="Wattier R."/>
            <person name="Teixeira M."/>
            <person name="Gilbert C."/>
            <person name="Rigaud T."/>
            <person name="Cordaux R."/>
        </authorList>
    </citation>
    <scope>NUCLEOTIDE SEQUENCE [LARGE SCALE GENOMIC DNA]</scope>
    <source>
        <strain evidence="4 5">Ou3-Ou53</strain>
    </source>
</reference>
<comment type="subcellular location">
    <subcellularLocation>
        <location evidence="1">Endoplasmic reticulum membrane</location>
        <topology evidence="1">Multi-pass membrane protein</topology>
    </subcellularLocation>
</comment>
<keyword evidence="1" id="KW-0479">Metal-binding</keyword>
<dbReference type="PANTHER" id="PTHR22166:SF12">
    <property type="entry name" value="ENDOPLASMIC RETICULUM JUNCTION FORMATION PROTEIN LUNAPARK"/>
    <property type="match status" value="1"/>
</dbReference>
<dbReference type="GO" id="GO:0071788">
    <property type="term" value="P:endoplasmic reticulum tubular network maintenance"/>
    <property type="evidence" value="ECO:0007669"/>
    <property type="project" value="UniProtKB-UniRule"/>
</dbReference>
<dbReference type="EMBL" id="SBJO01000006">
    <property type="protein sequence ID" value="KAF9764882.1"/>
    <property type="molecule type" value="Genomic_DNA"/>
</dbReference>
<dbReference type="Proteomes" id="UP000740883">
    <property type="component" value="Unassembled WGS sequence"/>
</dbReference>
<sequence>MGNIFSKTKSTKATLKELTNKILEAEKTHKRIIKAKNRTKWRMVYFSMAVMTLSTGYAYIDEQNIAIFLILSVGFCLVFFWALCVFFSYRIESSGQFLEELKEERKELVNRLKTDEDFMETVELVDKFEEDSTRQLHFSRIQQKSKGVLDTVTDVVLGGDPSKLYALICKECHYHNGMVPPSEYKQLAFVCYNCNTLNQK</sequence>
<feature type="coiled-coil region" evidence="2">
    <location>
        <begin position="91"/>
        <end position="118"/>
    </location>
</feature>
<dbReference type="PANTHER" id="PTHR22166">
    <property type="entry name" value="ENDOPLASMIC RETICULUM JUNCTION FORMATION PROTEIN LUNAPARK"/>
    <property type="match status" value="1"/>
</dbReference>
<dbReference type="InterPro" id="IPR019273">
    <property type="entry name" value="Lunapark_Znf"/>
</dbReference>
<name>A0A9P6H0W1_9MICR</name>
<gene>
    <name evidence="4" type="primary">lnp-1</name>
    <name evidence="4" type="ORF">NGRA_0202</name>
</gene>
<feature type="transmembrane region" description="Helical" evidence="1">
    <location>
        <begin position="43"/>
        <end position="60"/>
    </location>
</feature>
<keyword evidence="1" id="KW-0862">Zinc</keyword>
<keyword evidence="1" id="KW-0863">Zinc-finger</keyword>
<accession>A0A9P6H0W1</accession>
<keyword evidence="1" id="KW-0472">Membrane</keyword>
<comment type="domain">
    <text evidence="1">The C4-type zinc finger motif is necessary both for its ER three-way tubular junction localization and formation.</text>
</comment>
<dbReference type="GO" id="GO:0098826">
    <property type="term" value="C:endoplasmic reticulum tubular network membrane"/>
    <property type="evidence" value="ECO:0007669"/>
    <property type="project" value="UniProtKB-UniRule"/>
</dbReference>
<evidence type="ECO:0000259" key="3">
    <source>
        <dbReference type="Pfam" id="PF10058"/>
    </source>
</evidence>
<feature type="coiled-coil region" evidence="2">
    <location>
        <begin position="8"/>
        <end position="35"/>
    </location>
</feature>
<organism evidence="4 5">
    <name type="scientific">Nosema granulosis</name>
    <dbReference type="NCBI Taxonomy" id="83296"/>
    <lineage>
        <taxon>Eukaryota</taxon>
        <taxon>Fungi</taxon>
        <taxon>Fungi incertae sedis</taxon>
        <taxon>Microsporidia</taxon>
        <taxon>Nosematidae</taxon>
        <taxon>Nosema</taxon>
    </lineage>
</organism>
<keyword evidence="5" id="KW-1185">Reference proteome</keyword>
<dbReference type="GO" id="GO:0008270">
    <property type="term" value="F:zinc ion binding"/>
    <property type="evidence" value="ECO:0007669"/>
    <property type="project" value="UniProtKB-KW"/>
</dbReference>
<comment type="caution">
    <text evidence="4">The sequence shown here is derived from an EMBL/GenBank/DDBJ whole genome shotgun (WGS) entry which is preliminary data.</text>
</comment>
<feature type="transmembrane region" description="Helical" evidence="1">
    <location>
        <begin position="66"/>
        <end position="89"/>
    </location>
</feature>
<dbReference type="OrthoDB" id="2193785at2759"/>
<keyword evidence="1" id="KW-1133">Transmembrane helix</keyword>
<comment type="similarity">
    <text evidence="1">Belongs to the lunapark family.</text>
</comment>
<evidence type="ECO:0000256" key="2">
    <source>
        <dbReference type="SAM" id="Coils"/>
    </source>
</evidence>
<protein>
    <recommendedName>
        <fullName evidence="1">Endoplasmic reticulum junction formation protein lunapark</fullName>
    </recommendedName>
</protein>
<evidence type="ECO:0000313" key="5">
    <source>
        <dbReference type="Proteomes" id="UP000740883"/>
    </source>
</evidence>
<proteinExistence type="inferred from homology"/>
<evidence type="ECO:0000256" key="1">
    <source>
        <dbReference type="RuleBase" id="RU367073"/>
    </source>
</evidence>
<keyword evidence="1" id="KW-0812">Transmembrane</keyword>
<dbReference type="InterPro" id="IPR040115">
    <property type="entry name" value="Lnp"/>
</dbReference>
<dbReference type="Pfam" id="PF10058">
    <property type="entry name" value="Zn_ribbon_10"/>
    <property type="match status" value="1"/>
</dbReference>
<evidence type="ECO:0000313" key="4">
    <source>
        <dbReference type="EMBL" id="KAF9764882.1"/>
    </source>
</evidence>
<comment type="function">
    <text evidence="1">Plays a role in determining ER morphology.</text>
</comment>
<keyword evidence="1" id="KW-0256">Endoplasmic reticulum</keyword>
<dbReference type="GO" id="GO:1903373">
    <property type="term" value="P:positive regulation of endoplasmic reticulum tubular network organization"/>
    <property type="evidence" value="ECO:0007669"/>
    <property type="project" value="UniProtKB-UniRule"/>
</dbReference>
<keyword evidence="2" id="KW-0175">Coiled coil</keyword>
<feature type="domain" description="Lunapark zinc ribbon" evidence="3">
    <location>
        <begin position="149"/>
        <end position="198"/>
    </location>
</feature>
<dbReference type="AlphaFoldDB" id="A0A9P6H0W1"/>